<organism evidence="2 3">
    <name type="scientific">Australozyma saopauloensis</name>
    <dbReference type="NCBI Taxonomy" id="291208"/>
    <lineage>
        <taxon>Eukaryota</taxon>
        <taxon>Fungi</taxon>
        <taxon>Dikarya</taxon>
        <taxon>Ascomycota</taxon>
        <taxon>Saccharomycotina</taxon>
        <taxon>Pichiomycetes</taxon>
        <taxon>Metschnikowiaceae</taxon>
        <taxon>Australozyma</taxon>
    </lineage>
</organism>
<gene>
    <name evidence="2" type="ORF">PUMCH_002807</name>
</gene>
<dbReference type="PANTHER" id="PTHR28027">
    <property type="entry name" value="TRANSCRIPTIONAL REGULATOR MIT1"/>
    <property type="match status" value="1"/>
</dbReference>
<evidence type="ECO:0008006" key="4">
    <source>
        <dbReference type="Google" id="ProtNLM"/>
    </source>
</evidence>
<dbReference type="InterPro" id="IPR018608">
    <property type="entry name" value="Gti1/Pac2"/>
</dbReference>
<proteinExistence type="predicted"/>
<feature type="region of interest" description="Disordered" evidence="1">
    <location>
        <begin position="167"/>
        <end position="204"/>
    </location>
</feature>
<dbReference type="Proteomes" id="UP001338582">
    <property type="component" value="Chromosome 3"/>
</dbReference>
<dbReference type="PANTHER" id="PTHR28027:SF1">
    <property type="entry name" value="CAMP INDEPENDENT REGULATORY PROTEIN (AFU_ORTHOLOGUE AFUA_3G09640)"/>
    <property type="match status" value="1"/>
</dbReference>
<protein>
    <recommendedName>
        <fullName evidence="4">Gti1/Pac2 family-domain-containing protein</fullName>
    </recommendedName>
</protein>
<sequence>MNPIATDSHQTYFGLIMCLQDALLILEGIRLNVLRKVQRRLTDVERKCIVAGAIYAWNETELTMKRWTDGKSWLASKVKGPFLIYNELDSHRNVKSGGLVKQSFSLTTKQGEKFHMIAYYNPEDRSQGVLPGTIPSQDSTLLKLHLDPSVYLSDFLHYGETSTAQGYYHGVPESQAPHPRLRPQSYSYPSSSASSMHNPSVTSVSSAGAGAAPSVMYNYPQSYYCHPLLMPYQYNTVPQSYQYAPQPQQQVYMQLMPAPAHSYGYIADQDHRGSTASLINGLPTPALSASSTRFSFSAAPESAQCGGLSPGTLHRRSDALPTLSQTHLHNAPHSPQSIPSPSLQRAGLGYVIDPMAAGSVYGTAVMCGTHNYDRPKLGKPFYV</sequence>
<dbReference type="GeneID" id="88173871"/>
<dbReference type="GO" id="GO:0003677">
    <property type="term" value="F:DNA binding"/>
    <property type="evidence" value="ECO:0007669"/>
    <property type="project" value="TreeGrafter"/>
</dbReference>
<keyword evidence="3" id="KW-1185">Reference proteome</keyword>
<evidence type="ECO:0000256" key="1">
    <source>
        <dbReference type="SAM" id="MobiDB-lite"/>
    </source>
</evidence>
<reference evidence="2 3" key="1">
    <citation type="submission" date="2023-10" db="EMBL/GenBank/DDBJ databases">
        <title>Draft Genome Sequence of Candida saopaulonensis from a very Premature Infant with Sepsis.</title>
        <authorList>
            <person name="Ning Y."/>
            <person name="Dai R."/>
            <person name="Xiao M."/>
            <person name="Xu Y."/>
            <person name="Yan Q."/>
            <person name="Zhang L."/>
        </authorList>
    </citation>
    <scope>NUCLEOTIDE SEQUENCE [LARGE SCALE GENOMIC DNA]</scope>
    <source>
        <strain evidence="2 3">19XY460</strain>
    </source>
</reference>
<dbReference type="AlphaFoldDB" id="A0AAX4HAB1"/>
<evidence type="ECO:0000313" key="2">
    <source>
        <dbReference type="EMBL" id="WPK25490.1"/>
    </source>
</evidence>
<dbReference type="KEGG" id="asau:88173871"/>
<dbReference type="EMBL" id="CP138896">
    <property type="protein sequence ID" value="WPK25490.1"/>
    <property type="molecule type" value="Genomic_DNA"/>
</dbReference>
<name>A0AAX4HAB1_9ASCO</name>
<accession>A0AAX4HAB1</accession>
<dbReference type="RefSeq" id="XP_062877872.1">
    <property type="nucleotide sequence ID" value="XM_063021802.1"/>
</dbReference>
<dbReference type="Pfam" id="PF09729">
    <property type="entry name" value="Gti1_Pac2"/>
    <property type="match status" value="1"/>
</dbReference>
<evidence type="ECO:0000313" key="3">
    <source>
        <dbReference type="Proteomes" id="UP001338582"/>
    </source>
</evidence>
<feature type="compositionally biased region" description="Low complexity" evidence="1">
    <location>
        <begin position="185"/>
        <end position="204"/>
    </location>
</feature>